<dbReference type="Pfam" id="PF03938">
    <property type="entry name" value="OmpH"/>
    <property type="match status" value="1"/>
</dbReference>
<comment type="caution">
    <text evidence="5">The sequence shown here is derived from an EMBL/GenBank/DDBJ whole genome shotgun (WGS) entry which is preliminary data.</text>
</comment>
<protein>
    <submittedName>
        <fullName evidence="5">Outer membrane protein</fullName>
    </submittedName>
</protein>
<keyword evidence="6" id="KW-1185">Reference proteome</keyword>
<evidence type="ECO:0000256" key="1">
    <source>
        <dbReference type="ARBA" id="ARBA00009091"/>
    </source>
</evidence>
<organism evidence="5 6">
    <name type="scientific">Anaerospora hongkongensis</name>
    <dbReference type="NCBI Taxonomy" id="244830"/>
    <lineage>
        <taxon>Bacteria</taxon>
        <taxon>Bacillati</taxon>
        <taxon>Bacillota</taxon>
        <taxon>Negativicutes</taxon>
        <taxon>Selenomonadales</taxon>
        <taxon>Sporomusaceae</taxon>
        <taxon>Anaerospora</taxon>
    </lineage>
</organism>
<dbReference type="GO" id="GO:0050821">
    <property type="term" value="P:protein stabilization"/>
    <property type="evidence" value="ECO:0007669"/>
    <property type="project" value="TreeGrafter"/>
</dbReference>
<comment type="similarity">
    <text evidence="1">Belongs to the Skp family.</text>
</comment>
<evidence type="ECO:0000313" key="5">
    <source>
        <dbReference type="EMBL" id="TCL39266.1"/>
    </source>
</evidence>
<keyword evidence="2 4" id="KW-0732">Signal</keyword>
<reference evidence="5 6" key="1">
    <citation type="submission" date="2019-03" db="EMBL/GenBank/DDBJ databases">
        <title>Genomic Encyclopedia of Type Strains, Phase IV (KMG-IV): sequencing the most valuable type-strain genomes for metagenomic binning, comparative biology and taxonomic classification.</title>
        <authorList>
            <person name="Goeker M."/>
        </authorList>
    </citation>
    <scope>NUCLEOTIDE SEQUENCE [LARGE SCALE GENOMIC DNA]</scope>
    <source>
        <strain evidence="5 6">DSM 15969</strain>
    </source>
</reference>
<evidence type="ECO:0000256" key="4">
    <source>
        <dbReference type="SAM" id="SignalP"/>
    </source>
</evidence>
<dbReference type="PANTHER" id="PTHR35089">
    <property type="entry name" value="CHAPERONE PROTEIN SKP"/>
    <property type="match status" value="1"/>
</dbReference>
<evidence type="ECO:0000256" key="2">
    <source>
        <dbReference type="ARBA" id="ARBA00022729"/>
    </source>
</evidence>
<dbReference type="InterPro" id="IPR024930">
    <property type="entry name" value="Skp_dom_sf"/>
</dbReference>
<dbReference type="OrthoDB" id="1683984at2"/>
<accession>A0A4R1Q9D4</accession>
<dbReference type="GO" id="GO:0051082">
    <property type="term" value="F:unfolded protein binding"/>
    <property type="evidence" value="ECO:0007669"/>
    <property type="project" value="InterPro"/>
</dbReference>
<dbReference type="AlphaFoldDB" id="A0A4R1Q9D4"/>
<dbReference type="InterPro" id="IPR005632">
    <property type="entry name" value="Chaperone_Skp"/>
</dbReference>
<name>A0A4R1Q9D4_9FIRM</name>
<feature type="signal peptide" evidence="4">
    <location>
        <begin position="1"/>
        <end position="28"/>
    </location>
</feature>
<proteinExistence type="inferred from homology"/>
<sequence length="147" mass="15842">MKTFTGILSLVAAALFLWGLLAPAEALAAKAKNEQTIGFVNRQQVFAAYPGIEGLMNRIQTMRAEAQKDYDANAKDLPAAEKQAYSDKLSRQEAQKEDELMKPVGDKIEASIKAVAEEKGLAAIIDAQVVIYGGMDITADVAAKVKQ</sequence>
<dbReference type="Proteomes" id="UP000295063">
    <property type="component" value="Unassembled WGS sequence"/>
</dbReference>
<dbReference type="Gene3D" id="3.30.910.20">
    <property type="entry name" value="Skp domain"/>
    <property type="match status" value="1"/>
</dbReference>
<dbReference type="SMART" id="SM00935">
    <property type="entry name" value="OmpH"/>
    <property type="match status" value="1"/>
</dbReference>
<dbReference type="SUPFAM" id="SSF111384">
    <property type="entry name" value="OmpH-like"/>
    <property type="match status" value="1"/>
</dbReference>
<feature type="region of interest" description="Disordered" evidence="3">
    <location>
        <begin position="73"/>
        <end position="100"/>
    </location>
</feature>
<dbReference type="EMBL" id="SLUI01000002">
    <property type="protein sequence ID" value="TCL39266.1"/>
    <property type="molecule type" value="Genomic_DNA"/>
</dbReference>
<evidence type="ECO:0000256" key="3">
    <source>
        <dbReference type="SAM" id="MobiDB-lite"/>
    </source>
</evidence>
<gene>
    <name evidence="5" type="ORF">EV210_102176</name>
</gene>
<dbReference type="PANTHER" id="PTHR35089:SF1">
    <property type="entry name" value="CHAPERONE PROTEIN SKP"/>
    <property type="match status" value="1"/>
</dbReference>
<feature type="chain" id="PRO_5020258565" evidence="4">
    <location>
        <begin position="29"/>
        <end position="147"/>
    </location>
</feature>
<dbReference type="RefSeq" id="WP_132075513.1">
    <property type="nucleotide sequence ID" value="NZ_SLUI01000002.1"/>
</dbReference>
<feature type="compositionally biased region" description="Basic and acidic residues" evidence="3">
    <location>
        <begin position="84"/>
        <end position="100"/>
    </location>
</feature>
<dbReference type="GO" id="GO:0005829">
    <property type="term" value="C:cytosol"/>
    <property type="evidence" value="ECO:0007669"/>
    <property type="project" value="TreeGrafter"/>
</dbReference>
<evidence type="ECO:0000313" key="6">
    <source>
        <dbReference type="Proteomes" id="UP000295063"/>
    </source>
</evidence>